<dbReference type="InterPro" id="IPR011330">
    <property type="entry name" value="Glyco_hydro/deAcase_b/a-brl"/>
</dbReference>
<feature type="domain" description="1,4-alpha-glucan branching enzyme C-terminal" evidence="7">
    <location>
        <begin position="425"/>
        <end position="524"/>
    </location>
</feature>
<dbReference type="InterPro" id="IPR028995">
    <property type="entry name" value="Glyco_hydro_57/38_cen_sf"/>
</dbReference>
<evidence type="ECO:0000256" key="3">
    <source>
        <dbReference type="PIRSR" id="PIRSR640042-1"/>
    </source>
</evidence>
<feature type="active site" description="Proton donor" evidence="3">
    <location>
        <position position="350"/>
    </location>
</feature>
<evidence type="ECO:0000256" key="2">
    <source>
        <dbReference type="ARBA" id="ARBA00023277"/>
    </source>
</evidence>
<dbReference type="Gene3D" id="3.20.110.10">
    <property type="entry name" value="Glycoside hydrolase 38, N terminal domain"/>
    <property type="match status" value="1"/>
</dbReference>
<dbReference type="InterPro" id="IPR015293">
    <property type="entry name" value="BE_C"/>
</dbReference>
<keyword evidence="8" id="KW-0378">Hydrolase</keyword>
<protein>
    <submittedName>
        <fullName evidence="8">Glycoside hydrolase</fullName>
    </submittedName>
</protein>
<evidence type="ECO:0000256" key="1">
    <source>
        <dbReference type="ARBA" id="ARBA00006821"/>
    </source>
</evidence>
<evidence type="ECO:0000313" key="9">
    <source>
        <dbReference type="Proteomes" id="UP000267250"/>
    </source>
</evidence>
<dbReference type="Proteomes" id="UP000267250">
    <property type="component" value="Chromosome"/>
</dbReference>
<feature type="binding site" evidence="4">
    <location>
        <position position="404"/>
    </location>
    <ligand>
        <name>substrate</name>
    </ligand>
</feature>
<evidence type="ECO:0000259" key="6">
    <source>
        <dbReference type="Pfam" id="PF03065"/>
    </source>
</evidence>
<dbReference type="KEGG" id="aft:BBF96_01855"/>
<dbReference type="EMBL" id="CP016379">
    <property type="protein sequence ID" value="AZR72249.1"/>
    <property type="molecule type" value="Genomic_DNA"/>
</dbReference>
<evidence type="ECO:0000259" key="7">
    <source>
        <dbReference type="Pfam" id="PF09210"/>
    </source>
</evidence>
<dbReference type="InterPro" id="IPR040042">
    <property type="entry name" value="Branching_enz_MT3115-like"/>
</dbReference>
<dbReference type="InterPro" id="IPR004300">
    <property type="entry name" value="Glyco_hydro_57_N"/>
</dbReference>
<dbReference type="SUPFAM" id="SSF88688">
    <property type="entry name" value="Families 57/38 glycoside transferase middle domain"/>
    <property type="match status" value="1"/>
</dbReference>
<proteinExistence type="inferred from homology"/>
<dbReference type="InterPro" id="IPR027291">
    <property type="entry name" value="Glyco_hydro_38_N_sf"/>
</dbReference>
<keyword evidence="9" id="KW-1185">Reference proteome</keyword>
<dbReference type="InterPro" id="IPR037090">
    <property type="entry name" value="57_glycoside_trans_central"/>
</dbReference>
<feature type="active site" description="Nucleophile" evidence="3">
    <location>
        <position position="189"/>
    </location>
</feature>
<dbReference type="SUPFAM" id="SSF88713">
    <property type="entry name" value="Glycoside hydrolase/deacetylase"/>
    <property type="match status" value="1"/>
</dbReference>
<dbReference type="GO" id="GO:0030979">
    <property type="term" value="P:alpha-glucan biosynthetic process"/>
    <property type="evidence" value="ECO:0007669"/>
    <property type="project" value="InterPro"/>
</dbReference>
<dbReference type="PANTHER" id="PTHR41695">
    <property type="entry name" value="1,4-ALPHA-GLUCAN BRANCHING ENZYME RV3031-RELATED"/>
    <property type="match status" value="1"/>
</dbReference>
<dbReference type="AlphaFoldDB" id="A0A3Q9HQC3"/>
<dbReference type="CDD" id="cd10792">
    <property type="entry name" value="GH57N_AmyC_like"/>
    <property type="match status" value="1"/>
</dbReference>
<dbReference type="RefSeq" id="WP_127015580.1">
    <property type="nucleotide sequence ID" value="NZ_CP016379.1"/>
</dbReference>
<dbReference type="Pfam" id="PF03065">
    <property type="entry name" value="Glyco_hydro_57"/>
    <property type="match status" value="1"/>
</dbReference>
<dbReference type="PANTHER" id="PTHR41695:SF1">
    <property type="entry name" value="1,4-ALPHA-GLUCAN BRANCHING ENZYME TK1436"/>
    <property type="match status" value="1"/>
</dbReference>
<organism evidence="8 9">
    <name type="scientific">Anoxybacter fermentans</name>
    <dbReference type="NCBI Taxonomy" id="1323375"/>
    <lineage>
        <taxon>Bacteria</taxon>
        <taxon>Bacillati</taxon>
        <taxon>Bacillota</taxon>
        <taxon>Clostridia</taxon>
        <taxon>Halanaerobiales</taxon>
        <taxon>Anoxybacter</taxon>
    </lineage>
</organism>
<dbReference type="GO" id="GO:0003844">
    <property type="term" value="F:1,4-alpha-glucan branching enzyme activity"/>
    <property type="evidence" value="ECO:0007669"/>
    <property type="project" value="InterPro"/>
</dbReference>
<accession>A0A3Q9HQC3</accession>
<evidence type="ECO:0000256" key="5">
    <source>
        <dbReference type="RuleBase" id="RU361196"/>
    </source>
</evidence>
<sequence>MTQGYLNLVLHAHLPFVRHPNDSDPLEEDWFYEAITETYLPLLKMMEQLERENVPFPITIVLSPTLLNMLNDKLLKTRYLRRLERLIELAQKEVKRTQNEPEFNRVAQMYLDSFKKVYHLFCERYEKNIIQGFRYFQEIGQIEIITCAATHGYLPLMIYPESIRAQIRQGIRTYERFFGRKPRGIWLPECGYKPGFDQILADEGIEFFFVDTHCLLYATPRPKYGVNAPVYTPAGVAVFGRDVETSKQVWSAQEGYPGDFDYREFYRDIGYDLDYNYIRPYIHSSGIRKMTGIKYYRITGKTDYKKVYKPDWARKKASIHASNFIFNRQKQIEYLTTFMDKPPIINAPYDAELFGHWWYEGPQFLEFVIKKLYFDQNQVRLITPSRYLEKYPNHQIAQPSEGSWGHEGYHEVWLNGTNDWIYPYLHQASRQMIDLASEYKNPSLLELRALNQAARELLLAQSSDWAFIMKTGTMVDYAIRRIKTHLNQFNEIVKMIREKRIDEEKLSRFEAENNLFPELDYRIYQHI</sequence>
<evidence type="ECO:0000256" key="4">
    <source>
        <dbReference type="PIRSR" id="PIRSR640042-2"/>
    </source>
</evidence>
<dbReference type="GO" id="GO:0005576">
    <property type="term" value="C:extracellular region"/>
    <property type="evidence" value="ECO:0007669"/>
    <property type="project" value="TreeGrafter"/>
</dbReference>
<feature type="binding site" evidence="4">
    <location>
        <position position="241"/>
    </location>
    <ligand>
        <name>substrate</name>
    </ligand>
</feature>
<dbReference type="Gene3D" id="1.20.1430.10">
    <property type="entry name" value="Families 57/38 glycoside transferase, middle domain"/>
    <property type="match status" value="1"/>
</dbReference>
<name>A0A3Q9HQC3_9FIRM</name>
<gene>
    <name evidence="8" type="ORF">BBF96_01855</name>
</gene>
<dbReference type="Pfam" id="PF09210">
    <property type="entry name" value="BE_C"/>
    <property type="match status" value="1"/>
</dbReference>
<dbReference type="GO" id="GO:0016787">
    <property type="term" value="F:hydrolase activity"/>
    <property type="evidence" value="ECO:0007669"/>
    <property type="project" value="UniProtKB-KW"/>
</dbReference>
<reference evidence="8 9" key="1">
    <citation type="submission" date="2016-07" db="EMBL/GenBank/DDBJ databases">
        <title>Genome and transcriptome analysis of iron-reducing fermentative bacteria Anoxybacter fermentans.</title>
        <authorList>
            <person name="Zeng X."/>
            <person name="Shao Z."/>
        </authorList>
    </citation>
    <scope>NUCLEOTIDE SEQUENCE [LARGE SCALE GENOMIC DNA]</scope>
    <source>
        <strain evidence="8 9">DY22613</strain>
    </source>
</reference>
<keyword evidence="2 5" id="KW-0119">Carbohydrate metabolism</keyword>
<dbReference type="OrthoDB" id="9803279at2"/>
<feature type="binding site" evidence="4">
    <location>
        <position position="258"/>
    </location>
    <ligand>
        <name>substrate</name>
    </ligand>
</feature>
<feature type="domain" description="Glycoside hydrolase family 57 N-terminal" evidence="6">
    <location>
        <begin position="8"/>
        <end position="396"/>
    </location>
</feature>
<feature type="binding site" evidence="4">
    <location>
        <position position="464"/>
    </location>
    <ligand>
        <name>substrate</name>
    </ligand>
</feature>
<comment type="similarity">
    <text evidence="1 5">Belongs to the glycosyl hydrolase 57 family.</text>
</comment>
<evidence type="ECO:0000313" key="8">
    <source>
        <dbReference type="EMBL" id="AZR72249.1"/>
    </source>
</evidence>